<evidence type="ECO:0000256" key="3">
    <source>
        <dbReference type="ARBA" id="ARBA00022692"/>
    </source>
</evidence>
<name>A0ABS4PBV9_9GAMM</name>
<dbReference type="SUPFAM" id="SSF56925">
    <property type="entry name" value="OMPA-like"/>
    <property type="match status" value="1"/>
</dbReference>
<evidence type="ECO:0000313" key="9">
    <source>
        <dbReference type="Proteomes" id="UP001195624"/>
    </source>
</evidence>
<reference evidence="9" key="2">
    <citation type="submission" date="2023-07" db="EMBL/GenBank/DDBJ databases">
        <title>Genome mining of underrepresented organisms for secondary metabolites.</title>
        <authorList>
            <person name="D'Agostino P.M."/>
        </authorList>
    </citation>
    <scope>NUCLEOTIDE SEQUENCE [LARGE SCALE GENOMIC DNA]</scope>
    <source>
        <strain evidence="9">WS4403</strain>
    </source>
</reference>
<evidence type="ECO:0000256" key="4">
    <source>
        <dbReference type="ARBA" id="ARBA00022729"/>
    </source>
</evidence>
<feature type="domain" description="Outer membrane protein beta-barrel" evidence="7">
    <location>
        <begin position="10"/>
        <end position="176"/>
    </location>
</feature>
<organism evidence="8 9">
    <name type="scientific">Winslowiella toletana</name>
    <dbReference type="NCBI Taxonomy" id="92490"/>
    <lineage>
        <taxon>Bacteria</taxon>
        <taxon>Pseudomonadati</taxon>
        <taxon>Pseudomonadota</taxon>
        <taxon>Gammaproteobacteria</taxon>
        <taxon>Enterobacterales</taxon>
        <taxon>Erwiniaceae</taxon>
        <taxon>Winslowiella</taxon>
    </lineage>
</organism>
<dbReference type="InterPro" id="IPR051723">
    <property type="entry name" value="Bact_OM_Invasion-Related"/>
</dbReference>
<dbReference type="PANTHER" id="PTHR35892">
    <property type="entry name" value="OUTER MEMBRANE PROTEIN PAGN-RELATED"/>
    <property type="match status" value="1"/>
</dbReference>
<dbReference type="EMBL" id="JAGGMQ010000001">
    <property type="protein sequence ID" value="MBP2170130.1"/>
    <property type="molecule type" value="Genomic_DNA"/>
</dbReference>
<comment type="caution">
    <text evidence="8">The sequence shown here is derived from an EMBL/GenBank/DDBJ whole genome shotgun (WGS) entry which is preliminary data.</text>
</comment>
<evidence type="ECO:0000259" key="7">
    <source>
        <dbReference type="Pfam" id="PF13505"/>
    </source>
</evidence>
<dbReference type="InterPro" id="IPR000758">
    <property type="entry name" value="Enterovir_OMP"/>
</dbReference>
<protein>
    <submittedName>
        <fullName evidence="8">Opacity protein-like surface antigen</fullName>
    </submittedName>
</protein>
<evidence type="ECO:0000256" key="2">
    <source>
        <dbReference type="ARBA" id="ARBA00022452"/>
    </source>
</evidence>
<comment type="subcellular location">
    <subcellularLocation>
        <location evidence="1">Cell outer membrane</location>
        <topology evidence="1">Multi-pass membrane protein</topology>
    </subcellularLocation>
</comment>
<keyword evidence="2" id="KW-1134">Transmembrane beta strand</keyword>
<dbReference type="Pfam" id="PF13505">
    <property type="entry name" value="OMP_b-brl"/>
    <property type="match status" value="1"/>
</dbReference>
<accession>A0ABS4PBV9</accession>
<keyword evidence="4 6" id="KW-0732">Signal</keyword>
<dbReference type="RefSeq" id="WP_017800919.1">
    <property type="nucleotide sequence ID" value="NZ_JAGGMQ010000001.1"/>
</dbReference>
<keyword evidence="9" id="KW-1185">Reference proteome</keyword>
<dbReference type="PRINTS" id="PR00316">
    <property type="entry name" value="ENTEROVIROMP"/>
</dbReference>
<dbReference type="Gene3D" id="2.40.160.20">
    <property type="match status" value="1"/>
</dbReference>
<dbReference type="PROSITE" id="PS00695">
    <property type="entry name" value="ENT_VIR_OMP_2"/>
    <property type="match status" value="1"/>
</dbReference>
<gene>
    <name evidence="8" type="ORF">J2125_003322</name>
</gene>
<evidence type="ECO:0000313" key="8">
    <source>
        <dbReference type="EMBL" id="MBP2170130.1"/>
    </source>
</evidence>
<dbReference type="InterPro" id="IPR027385">
    <property type="entry name" value="Beta-barrel_OMP"/>
</dbReference>
<evidence type="ECO:0000256" key="5">
    <source>
        <dbReference type="ARBA" id="ARBA00023136"/>
    </source>
</evidence>
<sequence>MRKTSLILPLVALMAFTTAAKAESNHTFSAGYVQSDFLKSKGINAKYLYSNSEFPIGWAASFTTTNKDQDLGFGAKNDYSYYSLTTGPTVTVADLVTLYALVGVSRGGVKYTWGDFTAKEKLYGFSGGVGAQLHLAKNFVIDAGYERGSLAQKKGYDAKEERVDLNMWTVGLGYRF</sequence>
<evidence type="ECO:0000256" key="1">
    <source>
        <dbReference type="ARBA" id="ARBA00004571"/>
    </source>
</evidence>
<proteinExistence type="predicted"/>
<keyword evidence="3" id="KW-0812">Transmembrane</keyword>
<evidence type="ECO:0000256" key="6">
    <source>
        <dbReference type="SAM" id="SignalP"/>
    </source>
</evidence>
<dbReference type="Proteomes" id="UP001195624">
    <property type="component" value="Unassembled WGS sequence"/>
</dbReference>
<feature type="signal peptide" evidence="6">
    <location>
        <begin position="1"/>
        <end position="22"/>
    </location>
</feature>
<keyword evidence="5" id="KW-0472">Membrane</keyword>
<feature type="chain" id="PRO_5045919909" evidence="6">
    <location>
        <begin position="23"/>
        <end position="176"/>
    </location>
</feature>
<dbReference type="InterPro" id="IPR011250">
    <property type="entry name" value="OMP/PagP_B-barrel"/>
</dbReference>
<reference evidence="8 9" key="1">
    <citation type="submission" date="2021-03" db="EMBL/GenBank/DDBJ databases">
        <authorList>
            <person name="D'Agostino P."/>
            <person name="Huntemann M."/>
            <person name="Clum A."/>
            <person name="Spunde A."/>
            <person name="Palaniappan K."/>
            <person name="Ritter S."/>
            <person name="Mikhailova N."/>
            <person name="Chen I.-M."/>
            <person name="Stamatis D."/>
            <person name="Reddy T."/>
            <person name="O'Malley R."/>
            <person name="Daum C."/>
            <person name="Shapiro N."/>
            <person name="Ivanova N."/>
            <person name="Kyrpides N."/>
            <person name="Woyke T."/>
        </authorList>
    </citation>
    <scope>NUCLEOTIDE SEQUENCE [LARGE SCALE GENOMIC DNA]</scope>
    <source>
        <strain evidence="8 9">WS4403</strain>
    </source>
</reference>